<dbReference type="OrthoDB" id="182417at2"/>
<feature type="transmembrane region" description="Helical" evidence="6">
    <location>
        <begin position="166"/>
        <end position="185"/>
    </location>
</feature>
<feature type="transmembrane region" description="Helical" evidence="6">
    <location>
        <begin position="223"/>
        <end position="244"/>
    </location>
</feature>
<dbReference type="GO" id="GO:0005886">
    <property type="term" value="C:plasma membrane"/>
    <property type="evidence" value="ECO:0007669"/>
    <property type="project" value="UniProtKB-SubCell"/>
</dbReference>
<feature type="domain" description="Major facilitator superfamily (MFS) profile" evidence="7">
    <location>
        <begin position="10"/>
        <end position="400"/>
    </location>
</feature>
<keyword evidence="5 6" id="KW-0472">Membrane</keyword>
<evidence type="ECO:0000259" key="7">
    <source>
        <dbReference type="PROSITE" id="PS50850"/>
    </source>
</evidence>
<evidence type="ECO:0000256" key="5">
    <source>
        <dbReference type="ARBA" id="ARBA00023136"/>
    </source>
</evidence>
<dbReference type="SUPFAM" id="SSF103473">
    <property type="entry name" value="MFS general substrate transporter"/>
    <property type="match status" value="1"/>
</dbReference>
<comment type="subcellular location">
    <subcellularLocation>
        <location evidence="1">Cell membrane</location>
        <topology evidence="1">Multi-pass membrane protein</topology>
    </subcellularLocation>
</comment>
<dbReference type="InterPro" id="IPR011701">
    <property type="entry name" value="MFS"/>
</dbReference>
<sequence>MKKSKYIMVAIVSALLTCGAIGVNLNTLGVFLVPVSDGLNVGLGDISVHSTLISMGMALGALAFMKVKERVNFKVILLVSGLTVAGMTLLMSRATAPWQFSVLGFIRGFASAFYGMVPVQMIVNNWFHERHGLVSSLVSSFNGVAGAVFSPILMYAIENYGWRTGYLWQTIIFVGLSLPAILYPFTFHPEDEGYVPYGGEANEVKPSVRQEITEPMIIPKYPVFLLMGMSFLTTALTGLAQHIPGIGENLGYTAALGAAMLSAAMIGNITFKLLIGTLSDWKGQVFATITIMTVTTLGIALLYIGQGTSMLIAGSVLYGSVPAMVAVGMALLAKHFFGNQGFNKVFPAINFISNIGGALAISFYGYSVDFTGNYQFALFTSGLFAVLTIVLILLINYYYKQRSTQNPS</sequence>
<protein>
    <submittedName>
        <fullName evidence="8">MFS transporter</fullName>
    </submittedName>
</protein>
<dbReference type="AlphaFoldDB" id="A0A2I1K1J3"/>
<dbReference type="Pfam" id="PF07690">
    <property type="entry name" value="MFS_1"/>
    <property type="match status" value="1"/>
</dbReference>
<gene>
    <name evidence="8" type="ORF">CYJ57_03815</name>
</gene>
<evidence type="ECO:0000256" key="6">
    <source>
        <dbReference type="SAM" id="Phobius"/>
    </source>
</evidence>
<dbReference type="PANTHER" id="PTHR11360:SF290">
    <property type="entry name" value="MONOCARBOXYLATE MFS PERMEASE"/>
    <property type="match status" value="1"/>
</dbReference>
<dbReference type="InterPro" id="IPR036259">
    <property type="entry name" value="MFS_trans_sf"/>
</dbReference>
<dbReference type="InterPro" id="IPR020846">
    <property type="entry name" value="MFS_dom"/>
</dbReference>
<dbReference type="RefSeq" id="WP_101954140.1">
    <property type="nucleotide sequence ID" value="NZ_PKHE01000007.1"/>
</dbReference>
<dbReference type="PANTHER" id="PTHR11360">
    <property type="entry name" value="MONOCARBOXYLATE TRANSPORTER"/>
    <property type="match status" value="1"/>
</dbReference>
<feature type="transmembrane region" description="Helical" evidence="6">
    <location>
        <begin position="250"/>
        <end position="271"/>
    </location>
</feature>
<feature type="transmembrane region" description="Helical" evidence="6">
    <location>
        <begin position="310"/>
        <end position="333"/>
    </location>
</feature>
<dbReference type="PROSITE" id="PS50850">
    <property type="entry name" value="MFS"/>
    <property type="match status" value="1"/>
</dbReference>
<reference evidence="8 9" key="1">
    <citation type="submission" date="2017-12" db="EMBL/GenBank/DDBJ databases">
        <title>Phylogenetic diversity of female urinary microbiome.</title>
        <authorList>
            <person name="Thomas-White K."/>
            <person name="Wolfe A.J."/>
        </authorList>
    </citation>
    <scope>NUCLEOTIDE SEQUENCE [LARGE SCALE GENOMIC DNA]</scope>
    <source>
        <strain evidence="8 9">UMB0898</strain>
    </source>
</reference>
<feature type="transmembrane region" description="Helical" evidence="6">
    <location>
        <begin position="283"/>
        <end position="304"/>
    </location>
</feature>
<feature type="transmembrane region" description="Helical" evidence="6">
    <location>
        <begin position="71"/>
        <end position="92"/>
    </location>
</feature>
<feature type="transmembrane region" description="Helical" evidence="6">
    <location>
        <begin position="345"/>
        <end position="364"/>
    </location>
</feature>
<feature type="transmembrane region" description="Helical" evidence="6">
    <location>
        <begin position="376"/>
        <end position="399"/>
    </location>
</feature>
<keyword evidence="3 6" id="KW-0812">Transmembrane</keyword>
<evidence type="ECO:0000256" key="1">
    <source>
        <dbReference type="ARBA" id="ARBA00004651"/>
    </source>
</evidence>
<dbReference type="Proteomes" id="UP000234384">
    <property type="component" value="Unassembled WGS sequence"/>
</dbReference>
<dbReference type="InterPro" id="IPR050327">
    <property type="entry name" value="Proton-linked_MCT"/>
</dbReference>
<evidence type="ECO:0000313" key="9">
    <source>
        <dbReference type="Proteomes" id="UP000234384"/>
    </source>
</evidence>
<name>A0A2I1K1J3_9LACT</name>
<dbReference type="EMBL" id="PKHE01000007">
    <property type="protein sequence ID" value="PKY89498.1"/>
    <property type="molecule type" value="Genomic_DNA"/>
</dbReference>
<feature type="transmembrane region" description="Helical" evidence="6">
    <location>
        <begin position="131"/>
        <end position="154"/>
    </location>
</feature>
<evidence type="ECO:0000256" key="4">
    <source>
        <dbReference type="ARBA" id="ARBA00022989"/>
    </source>
</evidence>
<keyword evidence="4 6" id="KW-1133">Transmembrane helix</keyword>
<comment type="caution">
    <text evidence="8">The sequence shown here is derived from an EMBL/GenBank/DDBJ whole genome shotgun (WGS) entry which is preliminary data.</text>
</comment>
<keyword evidence="2" id="KW-0813">Transport</keyword>
<feature type="transmembrane region" description="Helical" evidence="6">
    <location>
        <begin position="98"/>
        <end position="119"/>
    </location>
</feature>
<evidence type="ECO:0000256" key="2">
    <source>
        <dbReference type="ARBA" id="ARBA00022448"/>
    </source>
</evidence>
<accession>A0A2I1K1J3</accession>
<organism evidence="8 9">
    <name type="scientific">Falseniella ignava</name>
    <dbReference type="NCBI Taxonomy" id="137730"/>
    <lineage>
        <taxon>Bacteria</taxon>
        <taxon>Bacillati</taxon>
        <taxon>Bacillota</taxon>
        <taxon>Bacilli</taxon>
        <taxon>Lactobacillales</taxon>
        <taxon>Aerococcaceae</taxon>
        <taxon>Falseniella</taxon>
    </lineage>
</organism>
<dbReference type="Gene3D" id="1.20.1250.20">
    <property type="entry name" value="MFS general substrate transporter like domains"/>
    <property type="match status" value="2"/>
</dbReference>
<evidence type="ECO:0000313" key="8">
    <source>
        <dbReference type="EMBL" id="PKY89498.1"/>
    </source>
</evidence>
<proteinExistence type="predicted"/>
<dbReference type="GO" id="GO:0022857">
    <property type="term" value="F:transmembrane transporter activity"/>
    <property type="evidence" value="ECO:0007669"/>
    <property type="project" value="InterPro"/>
</dbReference>
<evidence type="ECO:0000256" key="3">
    <source>
        <dbReference type="ARBA" id="ARBA00022692"/>
    </source>
</evidence>
<feature type="transmembrane region" description="Helical" evidence="6">
    <location>
        <begin position="46"/>
        <end position="64"/>
    </location>
</feature>